<comment type="caution">
    <text evidence="7">Lacks conserved residue(s) required for the propagation of feature annotation.</text>
</comment>
<evidence type="ECO:0000256" key="3">
    <source>
        <dbReference type="ARBA" id="ARBA00022526"/>
    </source>
</evidence>
<evidence type="ECO:0000256" key="5">
    <source>
        <dbReference type="ARBA" id="ARBA00023002"/>
    </source>
</evidence>
<dbReference type="PRINTS" id="PR00079">
    <property type="entry name" value="G6PDHDRGNASE"/>
</dbReference>
<name>X8DPW8_9MYCO</name>
<dbReference type="GO" id="GO:0009051">
    <property type="term" value="P:pentose-phosphate shunt, oxidative branch"/>
    <property type="evidence" value="ECO:0007669"/>
    <property type="project" value="TreeGrafter"/>
</dbReference>
<dbReference type="EC" id="1.1.1.49" evidence="7"/>
<evidence type="ECO:0000259" key="11">
    <source>
        <dbReference type="Pfam" id="PF10128"/>
    </source>
</evidence>
<dbReference type="AlphaFoldDB" id="X8DPW8"/>
<dbReference type="NCBIfam" id="TIGR00871">
    <property type="entry name" value="zwf"/>
    <property type="match status" value="1"/>
</dbReference>
<evidence type="ECO:0000256" key="6">
    <source>
        <dbReference type="ARBA" id="ARBA00023277"/>
    </source>
</evidence>
<feature type="domain" description="Glucose-6-phosphate dehydrogenase C-terminal" evidence="10">
    <location>
        <begin position="219"/>
        <end position="508"/>
    </location>
</feature>
<evidence type="ECO:0000313" key="13">
    <source>
        <dbReference type="EMBL" id="EUA70434.1"/>
    </source>
</evidence>
<keyword evidence="5 7" id="KW-0560">Oxidoreductase</keyword>
<feature type="compositionally biased region" description="Basic residues" evidence="8">
    <location>
        <begin position="553"/>
        <end position="562"/>
    </location>
</feature>
<dbReference type="GO" id="GO:0006006">
    <property type="term" value="P:glucose metabolic process"/>
    <property type="evidence" value="ECO:0007669"/>
    <property type="project" value="UniProtKB-KW"/>
</dbReference>
<comment type="catalytic activity">
    <reaction evidence="7">
        <text>D-glucose 6-phosphate + NADP(+) = 6-phospho-D-glucono-1,5-lactone + NADPH + H(+)</text>
        <dbReference type="Rhea" id="RHEA:15841"/>
        <dbReference type="ChEBI" id="CHEBI:15378"/>
        <dbReference type="ChEBI" id="CHEBI:57783"/>
        <dbReference type="ChEBI" id="CHEBI:57955"/>
        <dbReference type="ChEBI" id="CHEBI:58349"/>
        <dbReference type="ChEBI" id="CHEBI:61548"/>
        <dbReference type="EC" id="1.1.1.49"/>
    </reaction>
</comment>
<dbReference type="PATRIC" id="fig|1299321.3.peg.2755"/>
<dbReference type="EMBL" id="JAOJ01000002">
    <property type="protein sequence ID" value="EUA70434.1"/>
    <property type="molecule type" value="Genomic_DNA"/>
</dbReference>
<feature type="binding site" evidence="7">
    <location>
        <position position="212"/>
    </location>
    <ligand>
        <name>substrate</name>
    </ligand>
</feature>
<accession>X8DPW8</accession>
<dbReference type="InterPro" id="IPR019796">
    <property type="entry name" value="G6P_DH_AS"/>
</dbReference>
<dbReference type="InterPro" id="IPR046801">
    <property type="entry name" value="OpcA_G6PD_N"/>
</dbReference>
<reference evidence="13 14" key="1">
    <citation type="submission" date="2013-12" db="EMBL/GenBank/DDBJ databases">
        <authorList>
            <person name="Zelazny A."/>
            <person name="Olivier K."/>
            <person name="Holland S."/>
            <person name="Lenaerts A."/>
            <person name="Ordway D."/>
            <person name="DeGroote M.A."/>
            <person name="Parker T."/>
            <person name="Sizemore C."/>
            <person name="Tallon L.J."/>
            <person name="Sadzewicz L.K."/>
            <person name="Sengamalay N."/>
            <person name="Fraser C.M."/>
            <person name="Hine E."/>
            <person name="Shefchek K.A."/>
            <person name="Das S.P."/>
            <person name="Tettelin H."/>
        </authorList>
    </citation>
    <scope>NUCLEOTIDE SEQUENCE [LARGE SCALE GENOMIC DNA]</scope>
    <source>
        <strain evidence="13 14">1513</strain>
    </source>
</reference>
<evidence type="ECO:0000259" key="9">
    <source>
        <dbReference type="Pfam" id="PF00479"/>
    </source>
</evidence>
<dbReference type="GO" id="GO:0004345">
    <property type="term" value="F:glucose-6-phosphate dehydrogenase activity"/>
    <property type="evidence" value="ECO:0007669"/>
    <property type="project" value="UniProtKB-UniRule"/>
</dbReference>
<dbReference type="Proteomes" id="UP000023351">
    <property type="component" value="Unassembled WGS sequence"/>
</dbReference>
<feature type="binding site" evidence="7">
    <location>
        <position position="265"/>
    </location>
    <ligand>
        <name>substrate</name>
    </ligand>
</feature>
<feature type="binding site" evidence="7">
    <location>
        <position position="368"/>
    </location>
    <ligand>
        <name>substrate</name>
    </ligand>
</feature>
<feature type="compositionally biased region" description="Basic residues" evidence="8">
    <location>
        <begin position="521"/>
        <end position="545"/>
    </location>
</feature>
<dbReference type="Gene3D" id="3.40.50.720">
    <property type="entry name" value="NAD(P)-binding Rossmann-like Domain"/>
    <property type="match status" value="1"/>
</dbReference>
<feature type="binding site" evidence="7">
    <location>
        <position position="71"/>
    </location>
    <ligand>
        <name>NADP(+)</name>
        <dbReference type="ChEBI" id="CHEBI:58349"/>
    </ligand>
</feature>
<comment type="function">
    <text evidence="7">Catalyzes the oxidation of glucose 6-phosphate to 6-phosphogluconolactone.</text>
</comment>
<dbReference type="InterPro" id="IPR022674">
    <property type="entry name" value="G6P_DH_NAD-bd"/>
</dbReference>
<feature type="region of interest" description="Disordered" evidence="8">
    <location>
        <begin position="510"/>
        <end position="584"/>
    </location>
</feature>
<evidence type="ECO:0000313" key="14">
    <source>
        <dbReference type="Proteomes" id="UP000023351"/>
    </source>
</evidence>
<organism evidence="13 14">
    <name type="scientific">Mycobacteroides abscessus subsp. bolletii 1513</name>
    <dbReference type="NCBI Taxonomy" id="1299321"/>
    <lineage>
        <taxon>Bacteria</taxon>
        <taxon>Bacillati</taxon>
        <taxon>Actinomycetota</taxon>
        <taxon>Actinomycetes</taxon>
        <taxon>Mycobacteriales</taxon>
        <taxon>Mycobacteriaceae</taxon>
        <taxon>Mycobacteroides</taxon>
        <taxon>Mycobacteroides abscessus</taxon>
    </lineage>
</organism>
<dbReference type="PANTHER" id="PTHR23429">
    <property type="entry name" value="GLUCOSE-6-PHOSPHATE 1-DEHYDROGENASE G6PD"/>
    <property type="match status" value="1"/>
</dbReference>
<evidence type="ECO:0000256" key="4">
    <source>
        <dbReference type="ARBA" id="ARBA00022857"/>
    </source>
</evidence>
<dbReference type="InterPro" id="IPR001282">
    <property type="entry name" value="G6P_DH"/>
</dbReference>
<evidence type="ECO:0000259" key="10">
    <source>
        <dbReference type="Pfam" id="PF02781"/>
    </source>
</evidence>
<keyword evidence="3 7" id="KW-0313">Glucose metabolism</keyword>
<dbReference type="PROSITE" id="PS00069">
    <property type="entry name" value="G6P_DEHYDROGENASE"/>
    <property type="match status" value="1"/>
</dbReference>
<comment type="caution">
    <text evidence="13">The sequence shown here is derived from an EMBL/GenBank/DDBJ whole genome shotgun (WGS) entry which is preliminary data.</text>
</comment>
<dbReference type="GO" id="GO:0005829">
    <property type="term" value="C:cytosol"/>
    <property type="evidence" value="ECO:0007669"/>
    <property type="project" value="TreeGrafter"/>
</dbReference>
<evidence type="ECO:0000256" key="7">
    <source>
        <dbReference type="HAMAP-Rule" id="MF_00966"/>
    </source>
</evidence>
<dbReference type="UniPathway" id="UPA00115">
    <property type="reaction ID" value="UER00408"/>
</dbReference>
<dbReference type="InterPro" id="IPR046802">
    <property type="entry name" value="OpcA_G6PD_C"/>
</dbReference>
<evidence type="ECO:0000256" key="8">
    <source>
        <dbReference type="SAM" id="MobiDB-lite"/>
    </source>
</evidence>
<dbReference type="SUPFAM" id="SSF51735">
    <property type="entry name" value="NAD(P)-binding Rossmann-fold domains"/>
    <property type="match status" value="1"/>
</dbReference>
<feature type="binding site" evidence="7">
    <location>
        <position position="208"/>
    </location>
    <ligand>
        <name>substrate</name>
    </ligand>
</feature>
<dbReference type="Pfam" id="PF20171">
    <property type="entry name" value="OpcA_G6PD_C"/>
    <property type="match status" value="1"/>
</dbReference>
<dbReference type="InterPro" id="IPR022675">
    <property type="entry name" value="G6P_DH_C"/>
</dbReference>
<dbReference type="PANTHER" id="PTHR23429:SF0">
    <property type="entry name" value="GLUCOSE-6-PHOSPHATE 1-DEHYDROGENASE"/>
    <property type="match status" value="1"/>
</dbReference>
<proteinExistence type="inferred from homology"/>
<dbReference type="HAMAP" id="MF_00966">
    <property type="entry name" value="G6PD"/>
    <property type="match status" value="1"/>
</dbReference>
<gene>
    <name evidence="7 13" type="primary">zwf</name>
    <name evidence="13" type="ORF">I540_2843</name>
</gene>
<evidence type="ECO:0000259" key="12">
    <source>
        <dbReference type="Pfam" id="PF20171"/>
    </source>
</evidence>
<sequence length="817" mass="90631">MTEVLPPDSSLTANPLRDKRDKRLPRIAGPCSLVIFGVTGDLARKKLMPAIYDLANRGLLPPSFALVGFARRDWANEDFGQIVLDAVKAHSRTPFRQHVWDRLAEGIRFVQGSFDDDAAFEQLKKTLQTLDEERGTGGNHGFYLSIPPNAFPTVCEQLSKSGLAQPVDGAWRRVVIEKPFGHDLASARELNAVVNEVFPEESVFRIDHYLGKETVQNILALRFANQLFDPIWNAHFVDHVQITMAEDIGLGGRAGYYDGIGAARDVIQNHLLQLLAFTAMEEPINFSPAELQAEKIKVLSATRLAEPLAETTARGQYGPGWQGSQQVPGLLEEEGFSKTSTTETFAAITLEVDSRRWAGVPFYLRTGKRLGRRVTEIALVFKRAPHLPFDSTMTEELGANALVIRVQPDEGVTLRFGSKVPGSAMEVRDVNMDFSYEQAFTEESPEAYERLILDVLLGEPSLFPVNAEVELSWRILDPALDFWASQGRPDTYESGTWGPQSAVEMLAAAAGNGGGHDHRSAQHHHQRRQQKARRTTRDRRSGHHGSRADPGGHHRRRRRRGRGDRGRQWCQPRTSMPRDRAGTQSPCLRYRIECSNPRRGDAGTGEVVVLRLRGPLAAHEHSVVIPFLLPDTPVVAWWPNQAPPIPAQHPLGRLAIRRITDATTAPDPMNAIKNRLAGYTPGDTDLSWSRITYWRALLASALDQAPYEGINSAVVSGLATEPALDVTAGWLASRIDGPVTRVVGDLKVELHRDSEIITLSRPQTGAIATLTRTGRPSASLPLPRRETRDCLAEDLRRLDPDEIYRTALEGIAKVQYV</sequence>
<keyword evidence="4 7" id="KW-0521">NADP</keyword>
<dbReference type="InterPro" id="IPR036291">
    <property type="entry name" value="NAD(P)-bd_dom_sf"/>
</dbReference>
<feature type="domain" description="Glucose-6-phosphate dehydrogenase assembly protein OpcA N-terminal" evidence="11">
    <location>
        <begin position="591"/>
        <end position="675"/>
    </location>
</feature>
<comment type="similarity">
    <text evidence="2 7">Belongs to the glucose-6-phosphate dehydrogenase family.</text>
</comment>
<feature type="domain" description="Glucose-6-phosphate dehydrogenase NAD-binding" evidence="9">
    <location>
        <begin position="34"/>
        <end position="217"/>
    </location>
</feature>
<feature type="active site" description="Proton acceptor" evidence="7">
    <location>
        <position position="270"/>
    </location>
</feature>
<evidence type="ECO:0000256" key="1">
    <source>
        <dbReference type="ARBA" id="ARBA00004937"/>
    </source>
</evidence>
<feature type="binding site" evidence="7">
    <location>
        <position position="178"/>
    </location>
    <ligand>
        <name>NADP(+)</name>
        <dbReference type="ChEBI" id="CHEBI:58349"/>
    </ligand>
</feature>
<dbReference type="Pfam" id="PF00479">
    <property type="entry name" value="G6PD_N"/>
    <property type="match status" value="1"/>
</dbReference>
<feature type="domain" description="Glucose-6-phosphate dehydrogenase assembly protein OpcA C-terminal" evidence="12">
    <location>
        <begin position="681"/>
        <end position="808"/>
    </location>
</feature>
<protein>
    <recommendedName>
        <fullName evidence="7">Glucose-6-phosphate 1-dehydrogenase</fullName>
        <shortName evidence="7">G6PD</shortName>
        <ecNumber evidence="7">1.1.1.49</ecNumber>
    </recommendedName>
</protein>
<keyword evidence="6 7" id="KW-0119">Carbohydrate metabolism</keyword>
<comment type="pathway">
    <text evidence="1 7">Carbohydrate degradation; pentose phosphate pathway; D-ribulose 5-phosphate from D-glucose 6-phosphate (oxidative stage): step 1/3.</text>
</comment>
<feature type="binding site" evidence="7">
    <location>
        <position position="246"/>
    </location>
    <ligand>
        <name>substrate</name>
    </ligand>
</feature>
<evidence type="ECO:0000256" key="2">
    <source>
        <dbReference type="ARBA" id="ARBA00009975"/>
    </source>
</evidence>
<dbReference type="Pfam" id="PF02781">
    <property type="entry name" value="G6PD_C"/>
    <property type="match status" value="1"/>
</dbReference>
<dbReference type="GO" id="GO:0050661">
    <property type="term" value="F:NADP binding"/>
    <property type="evidence" value="ECO:0007669"/>
    <property type="project" value="UniProtKB-UniRule"/>
</dbReference>
<dbReference type="FunFam" id="3.30.360.10:FF:000011">
    <property type="entry name" value="Glucose-6-phosphate 1-dehydrogenase"/>
    <property type="match status" value="1"/>
</dbReference>
<dbReference type="SUPFAM" id="SSF55347">
    <property type="entry name" value="Glyceraldehyde-3-phosphate dehydrogenase-like, C-terminal domain"/>
    <property type="match status" value="1"/>
</dbReference>
<dbReference type="Pfam" id="PF10128">
    <property type="entry name" value="OpcA_G6PD_assem"/>
    <property type="match status" value="1"/>
</dbReference>
<dbReference type="Gene3D" id="3.30.360.10">
    <property type="entry name" value="Dihydrodipicolinate Reductase, domain 2"/>
    <property type="match status" value="1"/>
</dbReference>